<dbReference type="CDD" id="cd16443">
    <property type="entry name" value="LplA"/>
    <property type="match status" value="1"/>
</dbReference>
<dbReference type="SUPFAM" id="SSF55681">
    <property type="entry name" value="Class II aaRS and biotin synthetases"/>
    <property type="match status" value="1"/>
</dbReference>
<comment type="caution">
    <text evidence="2">The sequence shown here is derived from an EMBL/GenBank/DDBJ whole genome shotgun (WGS) entry which is preliminary data.</text>
</comment>
<keyword evidence="3" id="KW-1185">Reference proteome</keyword>
<sequence>MRADYKIQGGKLVVADVETEDGLISRASISGDFFLEPDEALERINSSLTGLPANAGNERIAAAVNGALREDDVLFGITAEGIAVAVRRALGNASSWDDLEFEVIAGPTVSPTLNLALDQVLIDEIAAGRRGPMFRTWEWNAPLLVIGSFQSYDNEVNPEGVARHGITVSRRITGGGAMFMEPGNAITYSLYVPTSLVEGLSYVQAYAYLDEWVMGALAGIGVKARYVPLNDIASEEGKIGGAAQKRFSSGWLLHHVTMSYDIDAVKMLECMRIGKEKLRGKGTASAAKRVDPMRSQTGMSREAIVDAFLAHFSGLYASRPASLTEAELAAARVLEQEKFLNPEWVHRVP</sequence>
<dbReference type="RefSeq" id="WP_188549275.1">
    <property type="nucleotide sequence ID" value="NZ_BMFY01000002.1"/>
</dbReference>
<dbReference type="GO" id="GO:0016874">
    <property type="term" value="F:ligase activity"/>
    <property type="evidence" value="ECO:0007669"/>
    <property type="project" value="UniProtKB-KW"/>
</dbReference>
<evidence type="ECO:0000313" key="2">
    <source>
        <dbReference type="EMBL" id="GGA04749.1"/>
    </source>
</evidence>
<keyword evidence="2" id="KW-0436">Ligase</keyword>
<feature type="domain" description="BPL/LPL catalytic" evidence="1">
    <location>
        <begin position="128"/>
        <end position="320"/>
    </location>
</feature>
<dbReference type="InterPro" id="IPR050664">
    <property type="entry name" value="Octanoyltrans_LipM/LipL"/>
</dbReference>
<reference evidence="2" key="1">
    <citation type="journal article" date="2014" name="Int. J. Syst. Evol. Microbiol.">
        <title>Complete genome sequence of Corynebacterium casei LMG S-19264T (=DSM 44701T), isolated from a smear-ripened cheese.</title>
        <authorList>
            <consortium name="US DOE Joint Genome Institute (JGI-PGF)"/>
            <person name="Walter F."/>
            <person name="Albersmeier A."/>
            <person name="Kalinowski J."/>
            <person name="Ruckert C."/>
        </authorList>
    </citation>
    <scope>NUCLEOTIDE SEQUENCE</scope>
    <source>
        <strain evidence="2">CGMCC 1.12785</strain>
    </source>
</reference>
<dbReference type="InterPro" id="IPR045864">
    <property type="entry name" value="aa-tRNA-synth_II/BPL/LPL"/>
</dbReference>
<dbReference type="EMBL" id="BMFY01000002">
    <property type="protein sequence ID" value="GGA04749.1"/>
    <property type="molecule type" value="Genomic_DNA"/>
</dbReference>
<dbReference type="PANTHER" id="PTHR43679">
    <property type="entry name" value="OCTANOYLTRANSFERASE LIPM-RELATED"/>
    <property type="match status" value="1"/>
</dbReference>
<dbReference type="PANTHER" id="PTHR43679:SF2">
    <property type="entry name" value="OCTANOYL-[GCVH]:PROTEIN N-OCTANOYLTRANSFERASE"/>
    <property type="match status" value="1"/>
</dbReference>
<gene>
    <name evidence="2" type="ORF">GCM10011333_04170</name>
</gene>
<dbReference type="Pfam" id="PF21948">
    <property type="entry name" value="LplA-B_cat"/>
    <property type="match status" value="1"/>
</dbReference>
<name>A0A8J2TVI6_9MICO</name>
<dbReference type="InterPro" id="IPR004143">
    <property type="entry name" value="BPL_LPL_catalytic"/>
</dbReference>
<dbReference type="Gene3D" id="3.30.390.50">
    <property type="entry name" value="CO dehydrogenase flavoprotein, C-terminal domain"/>
    <property type="match status" value="1"/>
</dbReference>
<dbReference type="Gene3D" id="3.30.930.10">
    <property type="entry name" value="Bira Bifunctional Protein, Domain 2"/>
    <property type="match status" value="1"/>
</dbReference>
<protein>
    <submittedName>
        <fullName evidence="2">Lipoate--protein ligase A</fullName>
    </submittedName>
</protein>
<dbReference type="PROSITE" id="PS51733">
    <property type="entry name" value="BPL_LPL_CATALYTIC"/>
    <property type="match status" value="1"/>
</dbReference>
<reference evidence="2" key="2">
    <citation type="submission" date="2020-09" db="EMBL/GenBank/DDBJ databases">
        <authorList>
            <person name="Sun Q."/>
            <person name="Zhou Y."/>
        </authorList>
    </citation>
    <scope>NUCLEOTIDE SEQUENCE</scope>
    <source>
        <strain evidence="2">CGMCC 1.12785</strain>
    </source>
</reference>
<proteinExistence type="predicted"/>
<evidence type="ECO:0000259" key="1">
    <source>
        <dbReference type="PROSITE" id="PS51733"/>
    </source>
</evidence>
<evidence type="ECO:0000313" key="3">
    <source>
        <dbReference type="Proteomes" id="UP000616114"/>
    </source>
</evidence>
<accession>A0A8J2TVI6</accession>
<dbReference type="Proteomes" id="UP000616114">
    <property type="component" value="Unassembled WGS sequence"/>
</dbReference>
<organism evidence="2 3">
    <name type="scientific">Sediminivirga luteola</name>
    <dbReference type="NCBI Taxonomy" id="1774748"/>
    <lineage>
        <taxon>Bacteria</taxon>
        <taxon>Bacillati</taxon>
        <taxon>Actinomycetota</taxon>
        <taxon>Actinomycetes</taxon>
        <taxon>Micrococcales</taxon>
        <taxon>Brevibacteriaceae</taxon>
        <taxon>Sediminivirga</taxon>
    </lineage>
</organism>
<dbReference type="AlphaFoldDB" id="A0A8J2TVI6"/>